<name>A0A2N9J6L5_FAGSY</name>
<evidence type="ECO:0000256" key="1">
    <source>
        <dbReference type="SAM" id="MobiDB-lite"/>
    </source>
</evidence>
<evidence type="ECO:0000313" key="2">
    <source>
        <dbReference type="EMBL" id="SPD32235.1"/>
    </source>
</evidence>
<proteinExistence type="predicted"/>
<dbReference type="EMBL" id="OIVN01006394">
    <property type="protein sequence ID" value="SPD32235.1"/>
    <property type="molecule type" value="Genomic_DNA"/>
</dbReference>
<gene>
    <name evidence="2" type="ORF">FSB_LOCUS60117</name>
</gene>
<feature type="region of interest" description="Disordered" evidence="1">
    <location>
        <begin position="482"/>
        <end position="502"/>
    </location>
</feature>
<organism evidence="2">
    <name type="scientific">Fagus sylvatica</name>
    <name type="common">Beechnut</name>
    <dbReference type="NCBI Taxonomy" id="28930"/>
    <lineage>
        <taxon>Eukaryota</taxon>
        <taxon>Viridiplantae</taxon>
        <taxon>Streptophyta</taxon>
        <taxon>Embryophyta</taxon>
        <taxon>Tracheophyta</taxon>
        <taxon>Spermatophyta</taxon>
        <taxon>Magnoliopsida</taxon>
        <taxon>eudicotyledons</taxon>
        <taxon>Gunneridae</taxon>
        <taxon>Pentapetalae</taxon>
        <taxon>rosids</taxon>
        <taxon>fabids</taxon>
        <taxon>Fagales</taxon>
        <taxon>Fagaceae</taxon>
        <taxon>Fagus</taxon>
    </lineage>
</organism>
<sequence length="663" mass="73593">MLFLVISDAPVSLLSELVRMTCLVTSVCFGMTHLCIWMTNGIRLGRFVEVVFNASGQGCTSVLSFHVIEASLMLKVTFWRQFSPRVGAPVGGSQNDVTLRTPNGALDSLSVPFRNFFVGVCRFTESGLGPPPLGDYLPPTSVLHRLSAELYSISNPALSAWGALRHSMAASGSDWPVVLSEEPFEGPSSSGREDEGTSSEATTSARVKPRRPVVPKRWAIYSYLSRFTDDKSLGRVRTRYQIPGDVVLRVPNPNERACSHVEDVALYESALTAGPRFPVQPFIRELLDFLSLALGQVASNGWRVIIACMVIWRECSDGLDDITVEEFLYCFELSQIPTSPGFWTFRNREESSRLVELPSSNRCWKDSYFFVCGDNWEKLPEEGEDFILFLRTWGVPSSSALIRPNLAPVWKDRVLQAHHLTTHPHTYYIQPELLFCHSFGPEPTAVVLSLIEINKKRVATMKINKSKLKDMVQKGVPVVPVKRKRTDDGPSSAPPAPSVRPSKTIPLVQASTSLPPSPPIVQILDEEIPFVPLTDDGPTICQSLGLASKRAEAAITDLDFQEYANAQTEEISKLMVHSLMRSLNEAMVVSRHCHTAEDDLIRLKQRLVESEASEKNMKRAVFELAAEKRDLLATVDLAAREGDAKAAIDARDEAQKELKHLMG</sequence>
<dbReference type="AlphaFoldDB" id="A0A2N9J6L5"/>
<protein>
    <submittedName>
        <fullName evidence="2">Uncharacterized protein</fullName>
    </submittedName>
</protein>
<accession>A0A2N9J6L5</accession>
<feature type="region of interest" description="Disordered" evidence="1">
    <location>
        <begin position="180"/>
        <end position="209"/>
    </location>
</feature>
<reference evidence="2" key="1">
    <citation type="submission" date="2018-02" db="EMBL/GenBank/DDBJ databases">
        <authorList>
            <person name="Cohen D.B."/>
            <person name="Kent A.D."/>
        </authorList>
    </citation>
    <scope>NUCLEOTIDE SEQUENCE</scope>
</reference>